<organism evidence="2 3">
    <name type="scientific">Salibacterium lacus</name>
    <dbReference type="NCBI Taxonomy" id="1898109"/>
    <lineage>
        <taxon>Bacteria</taxon>
        <taxon>Bacillati</taxon>
        <taxon>Bacillota</taxon>
        <taxon>Bacilli</taxon>
        <taxon>Bacillales</taxon>
        <taxon>Bacillaceae</taxon>
    </lineage>
</organism>
<dbReference type="RefSeq" id="WP_380711851.1">
    <property type="nucleotide sequence ID" value="NZ_JBHUML010000002.1"/>
</dbReference>
<protein>
    <submittedName>
        <fullName evidence="2">Cupin domain-containing protein</fullName>
    </submittedName>
</protein>
<sequence length="143" mass="16138">MYSYRYPHDYGSNPYIVNIKEAAIQNRTFRTALWTGDHLQVTVMSIPAGSSIGLEVHSEVDQFLRIEDGEGLVRMGNSADNIFFQRRVFDDDAVMVPAGVWHNLINTGYKPLKLYTIYAPPEHPFGTIHNTINDAAAAEKNHD</sequence>
<dbReference type="InterPro" id="IPR014710">
    <property type="entry name" value="RmlC-like_jellyroll"/>
</dbReference>
<gene>
    <name evidence="2" type="ORF">ACFSUB_03780</name>
</gene>
<dbReference type="EMBL" id="JBHUML010000002">
    <property type="protein sequence ID" value="MFD2704575.1"/>
    <property type="molecule type" value="Genomic_DNA"/>
</dbReference>
<dbReference type="Gene3D" id="2.60.120.10">
    <property type="entry name" value="Jelly Rolls"/>
    <property type="match status" value="1"/>
</dbReference>
<name>A0ABW5SXS6_9BACI</name>
<feature type="domain" description="Cupin type-2" evidence="1">
    <location>
        <begin position="43"/>
        <end position="118"/>
    </location>
</feature>
<dbReference type="InterPro" id="IPR052538">
    <property type="entry name" value="Flavonoid_dioxygenase-like"/>
</dbReference>
<proteinExistence type="predicted"/>
<evidence type="ECO:0000313" key="2">
    <source>
        <dbReference type="EMBL" id="MFD2704575.1"/>
    </source>
</evidence>
<comment type="caution">
    <text evidence="2">The sequence shown here is derived from an EMBL/GenBank/DDBJ whole genome shotgun (WGS) entry which is preliminary data.</text>
</comment>
<dbReference type="Pfam" id="PF07883">
    <property type="entry name" value="Cupin_2"/>
    <property type="match status" value="1"/>
</dbReference>
<keyword evidence="3" id="KW-1185">Reference proteome</keyword>
<dbReference type="PANTHER" id="PTHR43346">
    <property type="entry name" value="LIGAND BINDING DOMAIN PROTEIN, PUTATIVE (AFU_ORTHOLOGUE AFUA_6G14370)-RELATED"/>
    <property type="match status" value="1"/>
</dbReference>
<dbReference type="PANTHER" id="PTHR43346:SF1">
    <property type="entry name" value="QUERCETIN 2,3-DIOXYGENASE-RELATED"/>
    <property type="match status" value="1"/>
</dbReference>
<dbReference type="InterPro" id="IPR011051">
    <property type="entry name" value="RmlC_Cupin_sf"/>
</dbReference>
<reference evidence="3" key="1">
    <citation type="journal article" date="2019" name="Int. J. Syst. Evol. Microbiol.">
        <title>The Global Catalogue of Microorganisms (GCM) 10K type strain sequencing project: providing services to taxonomists for standard genome sequencing and annotation.</title>
        <authorList>
            <consortium name="The Broad Institute Genomics Platform"/>
            <consortium name="The Broad Institute Genome Sequencing Center for Infectious Disease"/>
            <person name="Wu L."/>
            <person name="Ma J."/>
        </authorList>
    </citation>
    <scope>NUCLEOTIDE SEQUENCE [LARGE SCALE GENOMIC DNA]</scope>
    <source>
        <strain evidence="3">KCTC 33792</strain>
    </source>
</reference>
<dbReference type="SUPFAM" id="SSF51182">
    <property type="entry name" value="RmlC-like cupins"/>
    <property type="match status" value="1"/>
</dbReference>
<dbReference type="InterPro" id="IPR013096">
    <property type="entry name" value="Cupin_2"/>
</dbReference>
<dbReference type="CDD" id="cd02223">
    <property type="entry name" value="cupin_Bh2720-like"/>
    <property type="match status" value="1"/>
</dbReference>
<evidence type="ECO:0000259" key="1">
    <source>
        <dbReference type="Pfam" id="PF07883"/>
    </source>
</evidence>
<accession>A0ABW5SXS6</accession>
<dbReference type="Proteomes" id="UP001597520">
    <property type="component" value="Unassembled WGS sequence"/>
</dbReference>
<evidence type="ECO:0000313" key="3">
    <source>
        <dbReference type="Proteomes" id="UP001597520"/>
    </source>
</evidence>